<gene>
    <name evidence="3" type="ORF">RM573_02215</name>
</gene>
<evidence type="ECO:0000313" key="3">
    <source>
        <dbReference type="EMBL" id="MDT0602399.1"/>
    </source>
</evidence>
<name>A0ABU2ZXI0_9GAMM</name>
<keyword evidence="4" id="KW-1185">Reference proteome</keyword>
<dbReference type="PANTHER" id="PTHR13939">
    <property type="entry name" value="NICOTINAMIDE-NUCLEOTIDE AMIDOHYDROLASE PNCC"/>
    <property type="match status" value="1"/>
</dbReference>
<dbReference type="NCBIfam" id="TIGR00200">
    <property type="entry name" value="cinA_nterm"/>
    <property type="match status" value="1"/>
</dbReference>
<dbReference type="SUPFAM" id="SSF53218">
    <property type="entry name" value="Molybdenum cofactor biosynthesis proteins"/>
    <property type="match status" value="1"/>
</dbReference>
<comment type="similarity">
    <text evidence="1">Belongs to the CinA family.</text>
</comment>
<dbReference type="SMART" id="SM00852">
    <property type="entry name" value="MoCF_biosynth"/>
    <property type="match status" value="1"/>
</dbReference>
<dbReference type="InterPro" id="IPR036425">
    <property type="entry name" value="MoaB/Mog-like_dom_sf"/>
</dbReference>
<evidence type="ECO:0000259" key="2">
    <source>
        <dbReference type="SMART" id="SM00852"/>
    </source>
</evidence>
<dbReference type="RefSeq" id="WP_311576545.1">
    <property type="nucleotide sequence ID" value="NZ_JAVRIF010000001.1"/>
</dbReference>
<organism evidence="3 4">
    <name type="scientific">Thalassotalea castellviae</name>
    <dbReference type="NCBI Taxonomy" id="3075612"/>
    <lineage>
        <taxon>Bacteria</taxon>
        <taxon>Pseudomonadati</taxon>
        <taxon>Pseudomonadota</taxon>
        <taxon>Gammaproteobacteria</taxon>
        <taxon>Alteromonadales</taxon>
        <taxon>Colwelliaceae</taxon>
        <taxon>Thalassotalea</taxon>
    </lineage>
</organism>
<dbReference type="NCBIfam" id="TIGR00199">
    <property type="entry name" value="PncC_domain"/>
    <property type="match status" value="1"/>
</dbReference>
<dbReference type="InterPro" id="IPR008136">
    <property type="entry name" value="CinA_C"/>
</dbReference>
<dbReference type="CDD" id="cd00885">
    <property type="entry name" value="cinA"/>
    <property type="match status" value="1"/>
</dbReference>
<protein>
    <recommendedName>
        <fullName evidence="1">CinA-like protein</fullName>
    </recommendedName>
</protein>
<proteinExistence type="inferred from homology"/>
<dbReference type="InterPro" id="IPR036653">
    <property type="entry name" value="CinA-like_C"/>
</dbReference>
<dbReference type="Pfam" id="PF02464">
    <property type="entry name" value="CinA"/>
    <property type="match status" value="1"/>
</dbReference>
<feature type="domain" description="MoaB/Mog" evidence="2">
    <location>
        <begin position="7"/>
        <end position="174"/>
    </location>
</feature>
<dbReference type="HAMAP" id="MF_00226_B">
    <property type="entry name" value="CinA_B"/>
    <property type="match status" value="1"/>
</dbReference>
<dbReference type="Pfam" id="PF00994">
    <property type="entry name" value="MoCF_biosynth"/>
    <property type="match status" value="1"/>
</dbReference>
<dbReference type="InterPro" id="IPR001453">
    <property type="entry name" value="MoaB/Mog_dom"/>
</dbReference>
<dbReference type="InterPro" id="IPR008135">
    <property type="entry name" value="Competence-induced_CinA"/>
</dbReference>
<dbReference type="PIRSF" id="PIRSF006728">
    <property type="entry name" value="CinA"/>
    <property type="match status" value="1"/>
</dbReference>
<dbReference type="Gene3D" id="3.40.980.10">
    <property type="entry name" value="MoaB/Mog-like domain"/>
    <property type="match status" value="1"/>
</dbReference>
<evidence type="ECO:0000256" key="1">
    <source>
        <dbReference type="HAMAP-Rule" id="MF_00226"/>
    </source>
</evidence>
<dbReference type="SUPFAM" id="SSF142433">
    <property type="entry name" value="CinA-like"/>
    <property type="match status" value="1"/>
</dbReference>
<accession>A0ABU2ZXI0</accession>
<dbReference type="PANTHER" id="PTHR13939:SF0">
    <property type="entry name" value="NMN AMIDOHYDROLASE-LIKE PROTEIN YFAY"/>
    <property type="match status" value="1"/>
</dbReference>
<dbReference type="Proteomes" id="UP001266357">
    <property type="component" value="Unassembled WGS sequence"/>
</dbReference>
<dbReference type="Gene3D" id="3.90.950.20">
    <property type="entry name" value="CinA-like"/>
    <property type="match status" value="1"/>
</dbReference>
<comment type="caution">
    <text evidence="3">The sequence shown here is derived from an EMBL/GenBank/DDBJ whole genome shotgun (WGS) entry which is preliminary data.</text>
</comment>
<reference evidence="3 4" key="1">
    <citation type="submission" date="2023-09" db="EMBL/GenBank/DDBJ databases">
        <authorList>
            <person name="Rey-Velasco X."/>
        </authorList>
    </citation>
    <scope>NUCLEOTIDE SEQUENCE [LARGE SCALE GENOMIC DNA]</scope>
    <source>
        <strain evidence="3 4">W431</strain>
    </source>
</reference>
<dbReference type="InterPro" id="IPR050101">
    <property type="entry name" value="CinA"/>
</dbReference>
<dbReference type="EMBL" id="JAVRIF010000001">
    <property type="protein sequence ID" value="MDT0602399.1"/>
    <property type="molecule type" value="Genomic_DNA"/>
</dbReference>
<evidence type="ECO:0000313" key="4">
    <source>
        <dbReference type="Proteomes" id="UP001266357"/>
    </source>
</evidence>
<sequence length="425" mass="46791">MDNLKIQLLLTGNELMVGDIIDSNSAMIAQYLLPLGASIERKVTVADDIELLIHEIQTISKQADVLIINGGLGPTIDDLTAQALAKSCQLPLTEHPSAVNHLQDWASRRGIPLDKTNLKQAMLPQSVNIIENRTGSAVGFHLNFQQCDIYCTPGVPSELAIMLQEEVIPLIQPKLSQHQHYQVLRLHVFGLGESTLQALLVEKFPAWPKEVDIGFRASSPFLELKLTIHQKQHIESLTTCRDKLYHLLGDHILSQLNDKTPTMAEYVLHLLQQKNQSICTAESCTGGLISSLLTNIAGSSKSFEAGYVTYSNKAKQQMLDVSNETLQQYGAVSEQVVIEMAQGALAKSDATYAIAVSGIAGPDGGSKEKPVGSVWIAWGSDKKIKTVYLCIKGTRRYFQTAVANRALDLIRRELIASTQQPYYFN</sequence>